<feature type="signal peptide" evidence="1">
    <location>
        <begin position="1"/>
        <end position="21"/>
    </location>
</feature>
<evidence type="ECO:0000313" key="2">
    <source>
        <dbReference type="EMBL" id="APU90899.1"/>
    </source>
</evidence>
<reference evidence="2" key="1">
    <citation type="submission" date="2016-10" db="EMBL/GenBank/DDBJ databases">
        <title>Evolution and Comparative Genomics of Conjugative MDR Plasmids in Vibrio species.</title>
        <authorList>
            <person name="Li R."/>
            <person name="Ye L."/>
            <person name="Wong M.Ho.Yin."/>
            <person name="Zheng Z."/>
            <person name="Chan E.Wai.Chi."/>
            <person name="Chen S."/>
        </authorList>
    </citation>
    <scope>NUCLEOTIDE SEQUENCE</scope>
    <source>
        <plasmid evidence="2">pVAS19</plasmid>
    </source>
</reference>
<sequence>MNKSIYLIATVLTLLSSSVIASQIKTLGDTPSHLTLEVTEKYVLGDNDTLIDARNLSIEQAKKSASDYAGTYVEQSLVVDDNKITKQQIRVLTAGFLEVLSTTEQRSLDQSGKVTLTTKAVIRLSKQSVQDGLSKLKTDPDRLSTILRLEEQNQYLRDEISRLNGIINPSDSQSPKRTDLIDKRDGLLLKLDQNRTSVRQIFAQGTLFQIAKQNNKEFDRAKQTLHEQIFDYFKYNTEIIVGTPEFLDNGDGTYNMMVSVTWNTPYGPTKSFFGKHFDVVEPAARNSFQLSLSKHKNSGNNQKVAYTKSLYDELTSQSISIRISVGSYSADIPLSATVDSFDTLNTQNGYIHRIQFKADDATRKYVHRNVENPVVLKNIPAAELSYITTISADVVIKPVSKK</sequence>
<proteinExistence type="predicted"/>
<dbReference type="RefSeq" id="WP_140326759.1">
    <property type="nucleotide sequence ID" value="NZ_KX957968.1"/>
</dbReference>
<dbReference type="EMBL" id="KX957968">
    <property type="protein sequence ID" value="APU90899.1"/>
    <property type="molecule type" value="Genomic_DNA"/>
</dbReference>
<evidence type="ECO:0000256" key="1">
    <source>
        <dbReference type="SAM" id="SignalP"/>
    </source>
</evidence>
<keyword evidence="1" id="KW-0732">Signal</keyword>
<dbReference type="AlphaFoldDB" id="A0A1P8DP67"/>
<name>A0A1P8DP67_VIBAL</name>
<protein>
    <submittedName>
        <fullName evidence="2">Uncharacterized protein</fullName>
    </submittedName>
</protein>
<geneLocation type="plasmid" evidence="2">
    <name>pVAS19</name>
</geneLocation>
<feature type="chain" id="PRO_5012071637" evidence="1">
    <location>
        <begin position="22"/>
        <end position="402"/>
    </location>
</feature>
<accession>A0A1P8DP67</accession>
<keyword evidence="2" id="KW-0614">Plasmid</keyword>
<organism evidence="2">
    <name type="scientific">Vibrio alginolyticus</name>
    <dbReference type="NCBI Taxonomy" id="663"/>
    <lineage>
        <taxon>Bacteria</taxon>
        <taxon>Pseudomonadati</taxon>
        <taxon>Pseudomonadota</taxon>
        <taxon>Gammaproteobacteria</taxon>
        <taxon>Vibrionales</taxon>
        <taxon>Vibrionaceae</taxon>
        <taxon>Vibrio</taxon>
    </lineage>
</organism>